<evidence type="ECO:0000313" key="1">
    <source>
        <dbReference type="EMBL" id="NAS10378.1"/>
    </source>
</evidence>
<dbReference type="AlphaFoldDB" id="A0A6L9E6X4"/>
<dbReference type="EMBL" id="WXYO01000001">
    <property type="protein sequence ID" value="NAS10378.1"/>
    <property type="molecule type" value="Genomic_DNA"/>
</dbReference>
<reference evidence="1 2" key="1">
    <citation type="submission" date="2020-01" db="EMBL/GenBank/DDBJ databases">
        <title>Bacteria diversity of Porities sp.</title>
        <authorList>
            <person name="Wang G."/>
        </authorList>
    </citation>
    <scope>NUCLEOTIDE SEQUENCE [LARGE SCALE GENOMIC DNA]</scope>
    <source>
        <strain evidence="1 2">R33</strain>
    </source>
</reference>
<dbReference type="Proteomes" id="UP000475249">
    <property type="component" value="Unassembled WGS sequence"/>
</dbReference>
<dbReference type="Pfam" id="PF14054">
    <property type="entry name" value="DUF4249"/>
    <property type="match status" value="1"/>
</dbReference>
<gene>
    <name evidence="1" type="ORF">GTQ38_00075</name>
</gene>
<dbReference type="PROSITE" id="PS51257">
    <property type="entry name" value="PROKAR_LIPOPROTEIN"/>
    <property type="match status" value="1"/>
</dbReference>
<protein>
    <submittedName>
        <fullName evidence="1">DUF4249 family protein</fullName>
    </submittedName>
</protein>
<name>A0A6L9E6X4_9FLAO</name>
<dbReference type="InterPro" id="IPR025345">
    <property type="entry name" value="DUF4249"/>
</dbReference>
<comment type="caution">
    <text evidence="1">The sequence shown here is derived from an EMBL/GenBank/DDBJ whole genome shotgun (WGS) entry which is preliminary data.</text>
</comment>
<sequence>MKRRLRISFNLFVAAALGLLFSGCIDPVEPEFAFREGLVYIDALIASSPGASYVNISESAEVFGLNDVVNVNGARVSFVNVQTSEEVLLNEDEDGYIPPMEFAASTGESWRLSVVFPDGREYESLPETVLSSVPIDGLRADYDPELVFSEEFNRIVPGHRISVGFDDPAGQENYYFWRYRTFEDLIYCAICFDGILRDGGCTTNTPEQSAIREAYYSYGCIGPCWRIRYADNIAIFSDQFSDGNAVSSLPIADILLYNNENIVIEVQQFAISPSAYEYLRALKDLIDNNSGLNAPLPAVLVGNLFNPEDPDEFVLGRFTAASAATEQLFIERIFIQEPQLEERIIGLFEDDRVMDPPTVTNTPCEESRFRTAVRPAAWED</sequence>
<proteinExistence type="predicted"/>
<dbReference type="RefSeq" id="WP_161433195.1">
    <property type="nucleotide sequence ID" value="NZ_WXYO01000001.1"/>
</dbReference>
<evidence type="ECO:0000313" key="2">
    <source>
        <dbReference type="Proteomes" id="UP000475249"/>
    </source>
</evidence>
<accession>A0A6L9E6X4</accession>
<organism evidence="1 2">
    <name type="scientific">Poritiphilus flavus</name>
    <dbReference type="NCBI Taxonomy" id="2697053"/>
    <lineage>
        <taxon>Bacteria</taxon>
        <taxon>Pseudomonadati</taxon>
        <taxon>Bacteroidota</taxon>
        <taxon>Flavobacteriia</taxon>
        <taxon>Flavobacteriales</taxon>
        <taxon>Flavobacteriaceae</taxon>
        <taxon>Poritiphilus</taxon>
    </lineage>
</organism>
<keyword evidence="2" id="KW-1185">Reference proteome</keyword>